<evidence type="ECO:0000256" key="5">
    <source>
        <dbReference type="ARBA" id="ARBA00022801"/>
    </source>
</evidence>
<evidence type="ECO:0000256" key="6">
    <source>
        <dbReference type="ARBA" id="ARBA00023295"/>
    </source>
</evidence>
<evidence type="ECO:0000313" key="11">
    <source>
        <dbReference type="EnsemblProtists" id="Phyra96749"/>
    </source>
</evidence>
<dbReference type="AlphaFoldDB" id="H3HE36"/>
<dbReference type="InterPro" id="IPR048913">
    <property type="entry name" value="BetaGal_gal-bd"/>
</dbReference>
<dbReference type="PRINTS" id="PR00742">
    <property type="entry name" value="GLHYDRLASE35"/>
</dbReference>
<dbReference type="InterPro" id="IPR001944">
    <property type="entry name" value="Glycoside_Hdrlase_35"/>
</dbReference>
<comment type="similarity">
    <text evidence="2 8">Belongs to the glycosyl hydrolase 35 family.</text>
</comment>
<dbReference type="EC" id="3.2.1.23" evidence="3 7"/>
<comment type="catalytic activity">
    <reaction evidence="1 7">
        <text>Hydrolysis of terminal non-reducing beta-D-galactose residues in beta-D-galactosides.</text>
        <dbReference type="EC" id="3.2.1.23"/>
    </reaction>
</comment>
<dbReference type="PANTHER" id="PTHR23421">
    <property type="entry name" value="BETA-GALACTOSIDASE RELATED"/>
    <property type="match status" value="1"/>
</dbReference>
<dbReference type="VEuPathDB" id="FungiDB:KRP23_8290"/>
<accession>H3HE36</accession>
<dbReference type="InterPro" id="IPR017853">
    <property type="entry name" value="GH"/>
</dbReference>
<dbReference type="eggNOG" id="KOG0496">
    <property type="taxonomic scope" value="Eukaryota"/>
</dbReference>
<dbReference type="Proteomes" id="UP000005238">
    <property type="component" value="Unassembled WGS sequence"/>
</dbReference>
<evidence type="ECO:0000256" key="4">
    <source>
        <dbReference type="ARBA" id="ARBA00022729"/>
    </source>
</evidence>
<organism evidence="11 12">
    <name type="scientific">Phytophthora ramorum</name>
    <name type="common">Sudden oak death agent</name>
    <dbReference type="NCBI Taxonomy" id="164328"/>
    <lineage>
        <taxon>Eukaryota</taxon>
        <taxon>Sar</taxon>
        <taxon>Stramenopiles</taxon>
        <taxon>Oomycota</taxon>
        <taxon>Peronosporomycetes</taxon>
        <taxon>Peronosporales</taxon>
        <taxon>Peronosporaceae</taxon>
        <taxon>Phytophthora</taxon>
    </lineage>
</organism>
<feature type="domain" description="Beta-galactosidase galactose-binding" evidence="10">
    <location>
        <begin position="920"/>
        <end position="974"/>
    </location>
</feature>
<dbReference type="Pfam" id="PF21467">
    <property type="entry name" value="BetaGal_gal-bd"/>
    <property type="match status" value="1"/>
</dbReference>
<dbReference type="InterPro" id="IPR008979">
    <property type="entry name" value="Galactose-bd-like_sf"/>
</dbReference>
<evidence type="ECO:0000259" key="9">
    <source>
        <dbReference type="Pfam" id="PF01301"/>
    </source>
</evidence>
<evidence type="ECO:0000256" key="8">
    <source>
        <dbReference type="RuleBase" id="RU003679"/>
    </source>
</evidence>
<dbReference type="SUPFAM" id="SSF49785">
    <property type="entry name" value="Galactose-binding domain-like"/>
    <property type="match status" value="1"/>
</dbReference>
<dbReference type="InterPro" id="IPR019801">
    <property type="entry name" value="Glyco_hydro_35_CS"/>
</dbReference>
<evidence type="ECO:0000313" key="12">
    <source>
        <dbReference type="Proteomes" id="UP000005238"/>
    </source>
</evidence>
<dbReference type="GO" id="GO:0004565">
    <property type="term" value="F:beta-galactosidase activity"/>
    <property type="evidence" value="ECO:0000318"/>
    <property type="project" value="GO_Central"/>
</dbReference>
<dbReference type="Gene3D" id="3.20.20.80">
    <property type="entry name" value="Glycosidases"/>
    <property type="match status" value="1"/>
</dbReference>
<dbReference type="GO" id="GO:0019388">
    <property type="term" value="P:galactose catabolic process"/>
    <property type="evidence" value="ECO:0000318"/>
    <property type="project" value="GO_Central"/>
</dbReference>
<dbReference type="EMBL" id="DS566099">
    <property type="status" value="NOT_ANNOTATED_CDS"/>
    <property type="molecule type" value="Genomic_DNA"/>
</dbReference>
<evidence type="ECO:0000256" key="2">
    <source>
        <dbReference type="ARBA" id="ARBA00009809"/>
    </source>
</evidence>
<evidence type="ECO:0000256" key="3">
    <source>
        <dbReference type="ARBA" id="ARBA00012756"/>
    </source>
</evidence>
<evidence type="ECO:0000256" key="1">
    <source>
        <dbReference type="ARBA" id="ARBA00001412"/>
    </source>
</evidence>
<dbReference type="EnsemblProtists" id="Phyra96749">
    <property type="protein sequence ID" value="Phyra96749"/>
    <property type="gene ID" value="Phyra96749"/>
</dbReference>
<keyword evidence="5 7" id="KW-0378">Hydrolase</keyword>
<evidence type="ECO:0000259" key="10">
    <source>
        <dbReference type="Pfam" id="PF21467"/>
    </source>
</evidence>
<dbReference type="SUPFAM" id="SSF51445">
    <property type="entry name" value="(Trans)glycosidases"/>
    <property type="match status" value="1"/>
</dbReference>
<dbReference type="STRING" id="164328.H3HE36"/>
<proteinExistence type="inferred from homology"/>
<name>H3HE36_PHYRM</name>
<dbReference type="PROSITE" id="PS01182">
    <property type="entry name" value="GLYCOSYL_HYDROL_F35"/>
    <property type="match status" value="1"/>
</dbReference>
<reference evidence="11" key="2">
    <citation type="submission" date="2015-06" db="UniProtKB">
        <authorList>
            <consortium name="EnsemblProtists"/>
        </authorList>
    </citation>
    <scope>IDENTIFICATION</scope>
    <source>
        <strain evidence="11">Pr102</strain>
    </source>
</reference>
<protein>
    <recommendedName>
        <fullName evidence="3 7">Beta-galactosidase</fullName>
        <ecNumber evidence="3 7">3.2.1.23</ecNumber>
    </recommendedName>
</protein>
<keyword evidence="12" id="KW-1185">Reference proteome</keyword>
<sequence>MNEKQLQARVFHCVHVEQRLLSAWMEYLRARKQKKVALAFNTGKVNRAMFGFWKHRAHVLQQMRKMFLYQESFRAQTHFGAWKRYLLTRKQMNERLRKAMRFRSNLRKAHVWQKWNAWVSIQRQERETIQLAVAFRQRFFSRKSFAVWRKRAAYWRRKRALANQALRHYQERLVCRSLQSFVDWRQSIKRLARLQRELAALLIEKRKRLAISTLRALCAETNRKQALAKQACRHWQRYHQLKYWGCAMQWFRVAQHRKLQGIQADAFARTNLLRRCLAAVRVHIVHVKQVKARVDAFRCRFFRSVADDCFFQWRAFATFKQKLRVLRRKTLQSERRQRLQHWHLITVEQARRRTRMQQIAAKRRQRELLCWFNHWESVCTDLWLEKELVTHHQRHAHKRRLLRCGINALSAQLPARHERQKCSRFFLQHHRHFIIQILQQWRQATSTYKMFSDYERLPVDARASPRPRRRTHRMDIALLSVLLFVACFIGVRPPALRSQKPLLTPNKSHFLTVTYSPRGFEIDGKRTLLLGGSIHYPRSSAGQWEQLLREAKRDGLNHVEMYVFWNLHEQERGVWNFADNANITRFYELAADVGLFLHVRFGPYVCAEWSNGGLPVWLNWVPGMKMRSSNGPWQREMERFITYMVELSRPFLAKNGGPIIMAQIENEFAWHDPQYIEWCGELVKRLDTSIPWIMCYANAAENTILSCNDNDCVDFAVKHVKERPSDPLVWTEDEGWFQTWQKNKNNPLPNDQRTPEDMAYAVARWFAVGGAAHNYYMYHGGNNYGRAASAGVTTMYADGVNLHADGLSNEPKRSHLRKLHEALIECNDVLMSNDRQLLHPHELPLVDEQAIEASAEQRAFIYGPEDGPNRVAFLENLAAEGQQWTMYPGLVGEQLEIYYPQWADSVPWALVPRASEDTTVDGQQSSILLDCLGLTRGRAYINGHDLGRYWLINDEGDFVQRYYHIPRDWLLKDQENLLLVFDELGGSVASVRVVTSTLVAEAAAIEIGTSATDFATSNESSVVAVSRE</sequence>
<dbReference type="HOGENOM" id="CLU_007701_0_0_1"/>
<dbReference type="InParanoid" id="H3HE36"/>
<dbReference type="GO" id="GO:0005773">
    <property type="term" value="C:vacuole"/>
    <property type="evidence" value="ECO:0000318"/>
    <property type="project" value="GO_Central"/>
</dbReference>
<keyword evidence="4" id="KW-0732">Signal</keyword>
<dbReference type="Gene3D" id="2.60.120.260">
    <property type="entry name" value="Galactose-binding domain-like"/>
    <property type="match status" value="1"/>
</dbReference>
<keyword evidence="6 7" id="KW-0326">Glycosidase</keyword>
<reference evidence="12" key="1">
    <citation type="journal article" date="2006" name="Science">
        <title>Phytophthora genome sequences uncover evolutionary origins and mechanisms of pathogenesis.</title>
        <authorList>
            <person name="Tyler B.M."/>
            <person name="Tripathy S."/>
            <person name="Zhang X."/>
            <person name="Dehal P."/>
            <person name="Jiang R.H."/>
            <person name="Aerts A."/>
            <person name="Arredondo F.D."/>
            <person name="Baxter L."/>
            <person name="Bensasson D."/>
            <person name="Beynon J.L."/>
            <person name="Chapman J."/>
            <person name="Damasceno C.M."/>
            <person name="Dorrance A.E."/>
            <person name="Dou D."/>
            <person name="Dickerman A.W."/>
            <person name="Dubchak I.L."/>
            <person name="Garbelotto M."/>
            <person name="Gijzen M."/>
            <person name="Gordon S.G."/>
            <person name="Govers F."/>
            <person name="Grunwald N.J."/>
            <person name="Huang W."/>
            <person name="Ivors K.L."/>
            <person name="Jones R.W."/>
            <person name="Kamoun S."/>
            <person name="Krampis K."/>
            <person name="Lamour K.H."/>
            <person name="Lee M.K."/>
            <person name="McDonald W.H."/>
            <person name="Medina M."/>
            <person name="Meijer H.J."/>
            <person name="Nordberg E.K."/>
            <person name="Maclean D.J."/>
            <person name="Ospina-Giraldo M.D."/>
            <person name="Morris P.F."/>
            <person name="Phuntumart V."/>
            <person name="Putnam N.H."/>
            <person name="Rash S."/>
            <person name="Rose J.K."/>
            <person name="Sakihama Y."/>
            <person name="Salamov A.A."/>
            <person name="Savidor A."/>
            <person name="Scheuring C.F."/>
            <person name="Smith B.M."/>
            <person name="Sobral B.W."/>
            <person name="Terry A."/>
            <person name="Torto-Alalibo T.A."/>
            <person name="Win J."/>
            <person name="Xu Z."/>
            <person name="Zhang H."/>
            <person name="Grigoriev I.V."/>
            <person name="Rokhsar D.S."/>
            <person name="Boore J.L."/>
        </authorList>
    </citation>
    <scope>NUCLEOTIDE SEQUENCE [LARGE SCALE GENOMIC DNA]</scope>
    <source>
        <strain evidence="12">Pr102</strain>
    </source>
</reference>
<feature type="domain" description="Glycoside hydrolase 35 catalytic" evidence="9">
    <location>
        <begin position="520"/>
        <end position="822"/>
    </location>
</feature>
<dbReference type="InterPro" id="IPR031330">
    <property type="entry name" value="Gly_Hdrlase_35_cat"/>
</dbReference>
<dbReference type="FunFam" id="3.20.20.80:FF:000006">
    <property type="entry name" value="Beta-galactosidase"/>
    <property type="match status" value="1"/>
</dbReference>
<evidence type="ECO:0000256" key="7">
    <source>
        <dbReference type="RuleBase" id="RU000675"/>
    </source>
</evidence>
<dbReference type="VEuPathDB" id="FungiDB:KRP22_12850"/>
<dbReference type="Pfam" id="PF01301">
    <property type="entry name" value="Glyco_hydro_35"/>
    <property type="match status" value="1"/>
</dbReference>